<gene>
    <name evidence="1" type="ORF">VM1G_12015</name>
</gene>
<dbReference type="AlphaFoldDB" id="A0A194VI14"/>
<keyword evidence="2" id="KW-1185">Reference proteome</keyword>
<name>A0A194VI14_CYTMA</name>
<sequence>MAEAEEPVLVGGYQIDELLENTTFDLAYRGHIDAGLWFASPAPDATEEHLITRLASTLASYAQQNLYDDDLFVAYREDFAAWTPEMFERLPAPCRRSLKNFLRTRGVFTGRNNQPVAPQLYALAQAEERLPWTDAELRNVPLAPESCMNEYRTAAATGPISGQPARTGPTNGHAESSCATIAVRPTVRPTFDDAINTTIVFAKPLRKCPTNG</sequence>
<protein>
    <submittedName>
        <fullName evidence="1">Uncharacterized protein</fullName>
    </submittedName>
</protein>
<dbReference type="Proteomes" id="UP000078559">
    <property type="component" value="Unassembled WGS sequence"/>
</dbReference>
<accession>A0A194VI14</accession>
<reference evidence="1" key="1">
    <citation type="submission" date="2014-12" db="EMBL/GenBank/DDBJ databases">
        <title>Genome Sequence of Valsa Canker Pathogens Uncovers a Specific Adaption of Colonization on Woody Bark.</title>
        <authorList>
            <person name="Yin Z."/>
            <person name="Liu H."/>
            <person name="Gao X."/>
            <person name="Li Z."/>
            <person name="Song N."/>
            <person name="Ke X."/>
            <person name="Dai Q."/>
            <person name="Wu Y."/>
            <person name="Sun Y."/>
            <person name="Xu J.-R."/>
            <person name="Kang Z.K."/>
            <person name="Wang L."/>
            <person name="Huang L."/>
        </authorList>
    </citation>
    <scope>NUCLEOTIDE SEQUENCE [LARGE SCALE GENOMIC DNA]</scope>
    <source>
        <strain evidence="1">03-8</strain>
    </source>
</reference>
<dbReference type="EMBL" id="KN796114">
    <property type="protein sequence ID" value="KUI63781.1"/>
    <property type="molecule type" value="Genomic_DNA"/>
</dbReference>
<proteinExistence type="predicted"/>
<evidence type="ECO:0000313" key="1">
    <source>
        <dbReference type="EMBL" id="KUI63781.1"/>
    </source>
</evidence>
<evidence type="ECO:0000313" key="2">
    <source>
        <dbReference type="Proteomes" id="UP000078559"/>
    </source>
</evidence>
<organism evidence="1 2">
    <name type="scientific">Cytospora mali</name>
    <name type="common">Apple Valsa canker fungus</name>
    <name type="synonym">Valsa mali</name>
    <dbReference type="NCBI Taxonomy" id="578113"/>
    <lineage>
        <taxon>Eukaryota</taxon>
        <taxon>Fungi</taxon>
        <taxon>Dikarya</taxon>
        <taxon>Ascomycota</taxon>
        <taxon>Pezizomycotina</taxon>
        <taxon>Sordariomycetes</taxon>
        <taxon>Sordariomycetidae</taxon>
        <taxon>Diaporthales</taxon>
        <taxon>Cytosporaceae</taxon>
        <taxon>Cytospora</taxon>
    </lineage>
</organism>